<evidence type="ECO:0000256" key="6">
    <source>
        <dbReference type="ARBA" id="ARBA00023136"/>
    </source>
</evidence>
<protein>
    <submittedName>
        <fullName evidence="8">Putative sulfate exporter family transporter</fullName>
    </submittedName>
</protein>
<dbReference type="InterPro" id="IPR018383">
    <property type="entry name" value="UPF0324_pro"/>
</dbReference>
<evidence type="ECO:0000256" key="7">
    <source>
        <dbReference type="SAM" id="Phobius"/>
    </source>
</evidence>
<dbReference type="RefSeq" id="WP_141492927.1">
    <property type="nucleotide sequence ID" value="NZ_CP032485.1"/>
</dbReference>
<accession>A0A4Y6V570</accession>
<feature type="transmembrane region" description="Helical" evidence="7">
    <location>
        <begin position="204"/>
        <end position="226"/>
    </location>
</feature>
<dbReference type="GO" id="GO:0005886">
    <property type="term" value="C:plasma membrane"/>
    <property type="evidence" value="ECO:0007669"/>
    <property type="project" value="UniProtKB-SubCell"/>
</dbReference>
<feature type="transmembrane region" description="Helical" evidence="7">
    <location>
        <begin position="289"/>
        <end position="308"/>
    </location>
</feature>
<dbReference type="AlphaFoldDB" id="A0A4Y6V570"/>
<keyword evidence="9" id="KW-1185">Reference proteome</keyword>
<evidence type="ECO:0000313" key="8">
    <source>
        <dbReference type="EMBL" id="QDH25073.1"/>
    </source>
</evidence>
<gene>
    <name evidence="8" type="ORF">D5366_07460</name>
</gene>
<dbReference type="EMBL" id="CP032485">
    <property type="protein sequence ID" value="QDH25073.1"/>
    <property type="molecule type" value="Genomic_DNA"/>
</dbReference>
<feature type="transmembrane region" description="Helical" evidence="7">
    <location>
        <begin position="107"/>
        <end position="126"/>
    </location>
</feature>
<keyword evidence="6 7" id="KW-0472">Membrane</keyword>
<keyword evidence="5 7" id="KW-1133">Transmembrane helix</keyword>
<dbReference type="Proteomes" id="UP000317214">
    <property type="component" value="Chromosome"/>
</dbReference>
<feature type="transmembrane region" description="Helical" evidence="7">
    <location>
        <begin position="232"/>
        <end position="251"/>
    </location>
</feature>
<dbReference type="PANTHER" id="PTHR30106:SF2">
    <property type="entry name" value="UPF0324 INNER MEMBRANE PROTEIN YEIH"/>
    <property type="match status" value="1"/>
</dbReference>
<feature type="transmembrane region" description="Helical" evidence="7">
    <location>
        <begin position="20"/>
        <end position="37"/>
    </location>
</feature>
<sequence length="347" mass="36513">MPSQHTTISTAENISVPAGLIPGVLLCLLVSGSAYEIEHLERLVFGKAWVEALNLAIVIGTLTPSFFTADERTIKGVQFCSKPLLECSILLLGASISAKTLWTASPYILASIVALVVGTISSGLIIGRLFGLSFQRSALIACGNAICGNSAIIAVAPVVKAKETDITACITITALLGTALVVALPLLAPILGLSAPAYGTLSGLTVYAVPQVVAATNPVGIMAIQTGMFVKLGRVLLLGPVCLVLALLMPRQTEAEKLPLQRLVPWYIPGFFILMLCRSVGAIPEQALIILQQSATFLTVLAMAALGLRVNPRSLMQNNLRLLTVSALSVSTVFIGALLLTRWLYAN</sequence>
<feature type="transmembrane region" description="Helical" evidence="7">
    <location>
        <begin position="320"/>
        <end position="345"/>
    </location>
</feature>
<comment type="subcellular location">
    <subcellularLocation>
        <location evidence="1">Cell membrane</location>
        <topology evidence="1">Multi-pass membrane protein</topology>
    </subcellularLocation>
</comment>
<keyword evidence="4 7" id="KW-0812">Transmembrane</keyword>
<dbReference type="OrthoDB" id="5393513at2"/>
<feature type="transmembrane region" description="Helical" evidence="7">
    <location>
        <begin position="165"/>
        <end position="192"/>
    </location>
</feature>
<keyword evidence="3" id="KW-1003">Cell membrane</keyword>
<reference evidence="8 9" key="1">
    <citation type="submission" date="2018-09" db="EMBL/GenBank/DDBJ databases">
        <title>The complete genome sequence of Neokomagataea tanensis NBRC 106556(T).</title>
        <authorList>
            <person name="Chua K.-O."/>
            <person name="See-Too W.-S."/>
            <person name="Hong K.-W."/>
            <person name="Yin W.-F."/>
            <person name="Chan K.-G."/>
        </authorList>
    </citation>
    <scope>NUCLEOTIDE SEQUENCE [LARGE SCALE GENOMIC DNA]</scope>
    <source>
        <strain evidence="9">AH13 \ NBRC 106556</strain>
    </source>
</reference>
<dbReference type="Pfam" id="PF03601">
    <property type="entry name" value="Cons_hypoth698"/>
    <property type="match status" value="1"/>
</dbReference>
<evidence type="ECO:0000256" key="2">
    <source>
        <dbReference type="ARBA" id="ARBA00007977"/>
    </source>
</evidence>
<organism evidence="8 9">
    <name type="scientific">Neokomagataea tanensis</name>
    <dbReference type="NCBI Taxonomy" id="661191"/>
    <lineage>
        <taxon>Bacteria</taxon>
        <taxon>Pseudomonadati</taxon>
        <taxon>Pseudomonadota</taxon>
        <taxon>Alphaproteobacteria</taxon>
        <taxon>Acetobacterales</taxon>
        <taxon>Acetobacteraceae</taxon>
        <taxon>Neokomagataea</taxon>
    </lineage>
</organism>
<dbReference type="PANTHER" id="PTHR30106">
    <property type="entry name" value="INNER MEMBRANE PROTEIN YEIH-RELATED"/>
    <property type="match status" value="1"/>
</dbReference>
<evidence type="ECO:0000256" key="5">
    <source>
        <dbReference type="ARBA" id="ARBA00022989"/>
    </source>
</evidence>
<dbReference type="KEGG" id="ntn:D5366_07460"/>
<feature type="transmembrane region" description="Helical" evidence="7">
    <location>
        <begin position="138"/>
        <end position="159"/>
    </location>
</feature>
<evidence type="ECO:0000256" key="4">
    <source>
        <dbReference type="ARBA" id="ARBA00022692"/>
    </source>
</evidence>
<name>A0A4Y6V570_9PROT</name>
<evidence type="ECO:0000256" key="3">
    <source>
        <dbReference type="ARBA" id="ARBA00022475"/>
    </source>
</evidence>
<proteinExistence type="inferred from homology"/>
<evidence type="ECO:0000313" key="9">
    <source>
        <dbReference type="Proteomes" id="UP000317214"/>
    </source>
</evidence>
<feature type="transmembrane region" description="Helical" evidence="7">
    <location>
        <begin position="49"/>
        <end position="67"/>
    </location>
</feature>
<feature type="transmembrane region" description="Helical" evidence="7">
    <location>
        <begin position="263"/>
        <end position="283"/>
    </location>
</feature>
<comment type="similarity">
    <text evidence="2">Belongs to the UPF0324 family.</text>
</comment>
<evidence type="ECO:0000256" key="1">
    <source>
        <dbReference type="ARBA" id="ARBA00004651"/>
    </source>
</evidence>